<dbReference type="HOGENOM" id="CLU_007946_1_2_11"/>
<evidence type="ECO:0000256" key="4">
    <source>
        <dbReference type="ARBA" id="ARBA00022475"/>
    </source>
</evidence>
<dbReference type="PIRSF" id="PIRSF006060">
    <property type="entry name" value="AA_transporter"/>
    <property type="match status" value="1"/>
</dbReference>
<feature type="transmembrane region" description="Helical" evidence="9">
    <location>
        <begin position="264"/>
        <end position="284"/>
    </location>
</feature>
<feature type="transmembrane region" description="Helical" evidence="9">
    <location>
        <begin position="28"/>
        <end position="48"/>
    </location>
</feature>
<evidence type="ECO:0000256" key="8">
    <source>
        <dbReference type="ARBA" id="ARBA00023136"/>
    </source>
</evidence>
<evidence type="ECO:0000256" key="1">
    <source>
        <dbReference type="ARBA" id="ARBA00004651"/>
    </source>
</evidence>
<evidence type="ECO:0000256" key="7">
    <source>
        <dbReference type="ARBA" id="ARBA00022989"/>
    </source>
</evidence>
<dbReference type="NCBIfam" id="TIGR00905">
    <property type="entry name" value="2A0302"/>
    <property type="match status" value="1"/>
</dbReference>
<dbReference type="KEGG" id="bpsp:AH67_06910"/>
<evidence type="ECO:0000256" key="5">
    <source>
        <dbReference type="ARBA" id="ARBA00022692"/>
    </source>
</evidence>
<feature type="transmembrane region" description="Helical" evidence="9">
    <location>
        <begin position="386"/>
        <end position="406"/>
    </location>
</feature>
<dbReference type="InterPro" id="IPR004754">
    <property type="entry name" value="Amino_acid_antiprt"/>
</dbReference>
<evidence type="ECO:0000313" key="10">
    <source>
        <dbReference type="EMBL" id="AIZ16678.1"/>
    </source>
</evidence>
<name>A0A0A7I8U1_9BIFI</name>
<dbReference type="GO" id="GO:0022857">
    <property type="term" value="F:transmembrane transporter activity"/>
    <property type="evidence" value="ECO:0007669"/>
    <property type="project" value="InterPro"/>
</dbReference>
<dbReference type="GO" id="GO:0005886">
    <property type="term" value="C:plasma membrane"/>
    <property type="evidence" value="ECO:0007669"/>
    <property type="project" value="UniProtKB-SubCell"/>
</dbReference>
<feature type="transmembrane region" description="Helical" evidence="9">
    <location>
        <begin position="232"/>
        <end position="252"/>
    </location>
</feature>
<keyword evidence="6" id="KW-0029">Amino-acid transport</keyword>
<dbReference type="GO" id="GO:0006865">
    <property type="term" value="P:amino acid transport"/>
    <property type="evidence" value="ECO:0007669"/>
    <property type="project" value="UniProtKB-KW"/>
</dbReference>
<evidence type="ECO:0000256" key="3">
    <source>
        <dbReference type="ARBA" id="ARBA00022448"/>
    </source>
</evidence>
<feature type="transmembrane region" description="Helical" evidence="9">
    <location>
        <begin position="174"/>
        <end position="198"/>
    </location>
</feature>
<dbReference type="AlphaFoldDB" id="A0A0A7I8U1"/>
<evidence type="ECO:0000313" key="11">
    <source>
        <dbReference type="Proteomes" id="UP000030636"/>
    </source>
</evidence>
<feature type="transmembrane region" description="Helical" evidence="9">
    <location>
        <begin position="485"/>
        <end position="504"/>
    </location>
</feature>
<dbReference type="InterPro" id="IPR002293">
    <property type="entry name" value="AA/rel_permease1"/>
</dbReference>
<dbReference type="Pfam" id="PF13520">
    <property type="entry name" value="AA_permease_2"/>
    <property type="match status" value="1"/>
</dbReference>
<proteinExistence type="inferred from homology"/>
<dbReference type="PANTHER" id="PTHR42770:SF4">
    <property type="entry name" value="ARGININE_ORNITHINE ANTIPORTER-RELATED"/>
    <property type="match status" value="1"/>
</dbReference>
<keyword evidence="11" id="KW-1185">Reference proteome</keyword>
<evidence type="ECO:0000256" key="6">
    <source>
        <dbReference type="ARBA" id="ARBA00022970"/>
    </source>
</evidence>
<dbReference type="InterPro" id="IPR050367">
    <property type="entry name" value="APC_superfamily"/>
</dbReference>
<dbReference type="RefSeq" id="WP_039172251.1">
    <property type="nucleotide sequence ID" value="NZ_CP007457.1"/>
</dbReference>
<feature type="transmembrane region" description="Helical" evidence="9">
    <location>
        <begin position="60"/>
        <end position="78"/>
    </location>
</feature>
<evidence type="ECO:0000256" key="9">
    <source>
        <dbReference type="SAM" id="Phobius"/>
    </source>
</evidence>
<organism evidence="10 11">
    <name type="scientific">Bifidobacterium pseudolongum PV8-2</name>
    <dbReference type="NCBI Taxonomy" id="1447715"/>
    <lineage>
        <taxon>Bacteria</taxon>
        <taxon>Bacillati</taxon>
        <taxon>Actinomycetota</taxon>
        <taxon>Actinomycetes</taxon>
        <taxon>Bifidobacteriales</taxon>
        <taxon>Bifidobacteriaceae</taxon>
        <taxon>Bifidobacterium</taxon>
    </lineage>
</organism>
<dbReference type="STRING" id="1447715.AH67_06910"/>
<keyword evidence="3" id="KW-0813">Transport</keyword>
<accession>A0A0A7I8U1</accession>
<dbReference type="EMBL" id="CP007457">
    <property type="protein sequence ID" value="AIZ16678.1"/>
    <property type="molecule type" value="Genomic_DNA"/>
</dbReference>
<comment type="similarity">
    <text evidence="2">Belongs to the amino acid-polyamine-organocation (APC) superfamily. Basic amino acid/polyamine antiporter (APA) (TC 2.A.3.2) family.</text>
</comment>
<sequence>MADSGQHASNAPAMVEGSGAAAAEPRSTVGFVGLFALVVSAMVGGGIFSLPQNMAQHASAGGQIVAWAITGVGMWFIVNTFRVLTNTKPHMQDGLYAYARTGFGDFVGFLVAYGYWLCNCFSLVAYGVLIMSTLDIFMPGTFTNGNNIASTMAASLILWLMFIVASLGTKTGAIINVAGTICKMIPVFVFVVALAAVFKTGVFVRGFWGLSAQGTPLGFDVHRIGAQVSDSMLVTLWLFIGMEGAVVVSGSARHPRDVSRATTAGYLTVLVLYILVSLLPLGVYSSNQVAQIPNPSMSVIMEQCFGQWGSIMVNAGVIISVVFAWLVWMIMISQMPLYAARDGIYPRSFRATNRFGAPSTGLVWTAITCQLLFVLCHFVNGDAWEVMISITSVMAMPCYLLCCVYLWKVAVRERTVFRSAAARHRALATGILGTLFSLFLVYSAGLRYLMMACALYAIGLPLLVVARRQRRPGVPLRQLFSHRGWVVLSLIVVLGVCGLVYTVHGGVFGVA</sequence>
<dbReference type="OrthoDB" id="3185104at2"/>
<gene>
    <name evidence="10" type="ORF">AH67_06910</name>
</gene>
<keyword evidence="8 9" id="KW-0472">Membrane</keyword>
<feature type="transmembrane region" description="Helical" evidence="9">
    <location>
        <begin position="426"/>
        <end position="442"/>
    </location>
</feature>
<dbReference type="Proteomes" id="UP000030636">
    <property type="component" value="Chromosome"/>
</dbReference>
<reference evidence="10 11" key="1">
    <citation type="journal article" date="2015" name="Genome Announc.">
        <title>Bifidobacterium pseudolongum Strain PV8-2, Isolated from a Stool Sample of an Anemic Kenyan Infant.</title>
        <authorList>
            <person name="Vazquez-Gutierrez P."/>
            <person name="Lacroix C."/>
            <person name="Chassard C."/>
            <person name="Klumpp J."/>
            <person name="Stevens M.J."/>
            <person name="Jans C."/>
        </authorList>
    </citation>
    <scope>NUCLEOTIDE SEQUENCE [LARGE SCALE GENOMIC DNA]</scope>
    <source>
        <strain evidence="10 11">PV8-2</strain>
    </source>
</reference>
<protein>
    <submittedName>
        <fullName evidence="10">Arginine:agmatine antiporter</fullName>
    </submittedName>
</protein>
<feature type="transmembrane region" description="Helical" evidence="9">
    <location>
        <begin position="361"/>
        <end position="380"/>
    </location>
</feature>
<dbReference type="PANTHER" id="PTHR42770">
    <property type="entry name" value="AMINO ACID TRANSPORTER-RELATED"/>
    <property type="match status" value="1"/>
</dbReference>
<feature type="transmembrane region" description="Helical" evidence="9">
    <location>
        <begin position="448"/>
        <end position="465"/>
    </location>
</feature>
<feature type="transmembrane region" description="Helical" evidence="9">
    <location>
        <begin position="317"/>
        <end position="340"/>
    </location>
</feature>
<evidence type="ECO:0000256" key="2">
    <source>
        <dbReference type="ARBA" id="ARBA00008220"/>
    </source>
</evidence>
<keyword evidence="4" id="KW-1003">Cell membrane</keyword>
<dbReference type="Gene3D" id="1.20.1740.10">
    <property type="entry name" value="Amino acid/polyamine transporter I"/>
    <property type="match status" value="1"/>
</dbReference>
<feature type="transmembrane region" description="Helical" evidence="9">
    <location>
        <begin position="148"/>
        <end position="167"/>
    </location>
</feature>
<keyword evidence="7 9" id="KW-1133">Transmembrane helix</keyword>
<keyword evidence="5 9" id="KW-0812">Transmembrane</keyword>
<comment type="subcellular location">
    <subcellularLocation>
        <location evidence="1">Cell membrane</location>
        <topology evidence="1">Multi-pass membrane protein</topology>
    </subcellularLocation>
</comment>